<evidence type="ECO:0000313" key="1">
    <source>
        <dbReference type="EMBL" id="XCO00292.1"/>
    </source>
</evidence>
<sequence length="114" mass="12691">MKLKAYLLLLTIALLTYSKSYATNSILSTGGEQDSALVSIEDLRKANIKMTQLKYAKQEIILKDSIIKVDSVYIEKLKKSNIDITNKAKTYKVQRNTVTSISVLLLGIIIGIVL</sequence>
<dbReference type="EMBL" id="PP965497">
    <property type="protein sequence ID" value="XCO00292.1"/>
    <property type="molecule type" value="Genomic_DNA"/>
</dbReference>
<organism evidence="2">
    <name type="scientific">Geladintestivirus 1</name>
    <dbReference type="NCBI Taxonomy" id="3233133"/>
    <lineage>
        <taxon>Viruses</taxon>
        <taxon>Duplodnaviria</taxon>
        <taxon>Heunggongvirae</taxon>
        <taxon>Uroviricota</taxon>
        <taxon>Caudoviricetes</taxon>
        <taxon>Crassvirales</taxon>
    </lineage>
</organism>
<dbReference type="EMBL" id="PP965498">
    <property type="protein sequence ID" value="XCO00392.1"/>
    <property type="molecule type" value="Genomic_DNA"/>
</dbReference>
<dbReference type="EMBL" id="PP965499">
    <property type="protein sequence ID" value="XCO00489.1"/>
    <property type="molecule type" value="Genomic_DNA"/>
</dbReference>
<evidence type="ECO:0000313" key="3">
    <source>
        <dbReference type="EMBL" id="XCO00489.1"/>
    </source>
</evidence>
<accession>A0AAU8MIB3</accession>
<protein>
    <submittedName>
        <fullName evidence="2">Hemolysin XhlA</fullName>
    </submittedName>
</protein>
<name>A0AAU8MIB3_9CAUD</name>
<reference evidence="2" key="1">
    <citation type="submission" date="2024-06" db="EMBL/GenBank/DDBJ databases">
        <title>Intestivirid acquisition increases across infancy in a wild primate population.</title>
        <authorList>
            <person name="Schneider-Creas I.A."/>
            <person name="Moya I.L."/>
            <person name="Chiou K.L."/>
            <person name="Baniel A."/>
            <person name="Azanaw Haile A."/>
            <person name="Kebede F."/>
            <person name="Abebe B."/>
            <person name="Snyder-Mackler N."/>
            <person name="Varsani A."/>
        </authorList>
    </citation>
    <scope>NUCLEOTIDE SEQUENCE</scope>
    <source>
        <strain evidence="1">Int_RNL_2016_0117_DIX</strain>
        <strain evidence="3">Int_RNL_2017_0546_COW</strain>
        <strain evidence="2">Int_RNL_2018_0945_COW</strain>
    </source>
</reference>
<proteinExistence type="predicted"/>
<evidence type="ECO:0000313" key="2">
    <source>
        <dbReference type="EMBL" id="XCO00392.1"/>
    </source>
</evidence>